<dbReference type="Gene3D" id="3.40.50.620">
    <property type="entry name" value="HUPs"/>
    <property type="match status" value="2"/>
</dbReference>
<reference evidence="3" key="1">
    <citation type="submission" date="2015-05" db="EMBL/GenBank/DDBJ databases">
        <title>Permanent draft genome of Rhodopirellula islandicus K833.</title>
        <authorList>
            <person name="Kizina J."/>
            <person name="Richter M."/>
            <person name="Glockner F.O."/>
            <person name="Harder J."/>
        </authorList>
    </citation>
    <scope>NUCLEOTIDE SEQUENCE [LARGE SCALE GENOMIC DNA]</scope>
    <source>
        <strain evidence="3">K833</strain>
    </source>
</reference>
<dbReference type="SUPFAM" id="SSF52402">
    <property type="entry name" value="Adenine nucleotide alpha hydrolases-like"/>
    <property type="match status" value="2"/>
</dbReference>
<comment type="similarity">
    <text evidence="1">Belongs to the universal stress protein A family.</text>
</comment>
<proteinExistence type="inferred from homology"/>
<evidence type="ECO:0000259" key="2">
    <source>
        <dbReference type="Pfam" id="PF00582"/>
    </source>
</evidence>
<protein>
    <submittedName>
        <fullName evidence="3">Universal stress protein family</fullName>
    </submittedName>
</protein>
<dbReference type="RefSeq" id="WP_047814386.1">
    <property type="nucleotide sequence ID" value="NZ_LECT01000021.1"/>
</dbReference>
<dbReference type="Proteomes" id="UP000036367">
    <property type="component" value="Unassembled WGS sequence"/>
</dbReference>
<dbReference type="CDD" id="cd00293">
    <property type="entry name" value="USP-like"/>
    <property type="match status" value="2"/>
</dbReference>
<dbReference type="InterPro" id="IPR014729">
    <property type="entry name" value="Rossmann-like_a/b/a_fold"/>
</dbReference>
<dbReference type="Pfam" id="PF00582">
    <property type="entry name" value="Usp"/>
    <property type="match status" value="2"/>
</dbReference>
<evidence type="ECO:0000313" key="4">
    <source>
        <dbReference type="Proteomes" id="UP000036367"/>
    </source>
</evidence>
<dbReference type="InterPro" id="IPR006016">
    <property type="entry name" value="UspA"/>
</dbReference>
<dbReference type="PATRIC" id="fig|595434.4.peg.2595"/>
<name>A0A0J1BF82_RHOIS</name>
<dbReference type="InterPro" id="IPR051688">
    <property type="entry name" value="USP_A"/>
</dbReference>
<feature type="domain" description="UspA" evidence="2">
    <location>
        <begin position="1"/>
        <end position="141"/>
    </location>
</feature>
<accession>A0A0J1BF82</accession>
<dbReference type="PANTHER" id="PTHR43010:SF1">
    <property type="entry name" value="USPA DOMAIN-CONTAINING PROTEIN"/>
    <property type="match status" value="1"/>
</dbReference>
<evidence type="ECO:0000313" key="3">
    <source>
        <dbReference type="EMBL" id="KLU05232.1"/>
    </source>
</evidence>
<dbReference type="PANTHER" id="PTHR43010">
    <property type="entry name" value="UNIVERSAL STRESS PROTEIN SLR1230"/>
    <property type="match status" value="1"/>
</dbReference>
<dbReference type="PRINTS" id="PR01438">
    <property type="entry name" value="UNVRSLSTRESS"/>
</dbReference>
<gene>
    <name evidence="3" type="ORF">RISK_002723</name>
</gene>
<dbReference type="EMBL" id="LECT01000021">
    <property type="protein sequence ID" value="KLU05232.1"/>
    <property type="molecule type" value="Genomic_DNA"/>
</dbReference>
<dbReference type="OrthoDB" id="6368426at2"/>
<sequence length="299" mass="32865">MKKILLTIDGSDASFDAARFLARLPHTEAMELTVVTAIAETPSRKTFLADGWSESWIARKHHQAEQSFSKVQEYFDDADIKWRQIIRQGQPGETIVAIAKEHRPDLLVIGSKGYSTVARLLQGSVSDFVATHVPCSVLVVRPNSQFSGRHRLRVAIGCEPTEPSGKAVEEFAEFGWASNTEVRVLSVTDNMDEAELPHDAPATEVIESVVERLNDVASTTQGHLIHCDHIGDGLVDYIETNQVDLVVVGETPRSDLGRVLLGSTTRFVLRHSPSSVWIARNQSISSNPPNAALQHSIVT</sequence>
<feature type="domain" description="UspA" evidence="2">
    <location>
        <begin position="154"/>
        <end position="280"/>
    </location>
</feature>
<keyword evidence="4" id="KW-1185">Reference proteome</keyword>
<dbReference type="InterPro" id="IPR006015">
    <property type="entry name" value="Universal_stress_UspA"/>
</dbReference>
<dbReference type="STRING" id="595434.RISK_002723"/>
<dbReference type="AlphaFoldDB" id="A0A0J1BF82"/>
<evidence type="ECO:0000256" key="1">
    <source>
        <dbReference type="ARBA" id="ARBA00008791"/>
    </source>
</evidence>
<organism evidence="3 4">
    <name type="scientific">Rhodopirellula islandica</name>
    <dbReference type="NCBI Taxonomy" id="595434"/>
    <lineage>
        <taxon>Bacteria</taxon>
        <taxon>Pseudomonadati</taxon>
        <taxon>Planctomycetota</taxon>
        <taxon>Planctomycetia</taxon>
        <taxon>Pirellulales</taxon>
        <taxon>Pirellulaceae</taxon>
        <taxon>Rhodopirellula</taxon>
    </lineage>
</organism>
<comment type="caution">
    <text evidence="3">The sequence shown here is derived from an EMBL/GenBank/DDBJ whole genome shotgun (WGS) entry which is preliminary data.</text>
</comment>